<dbReference type="CDD" id="cd01168">
    <property type="entry name" value="adenosine_kinase"/>
    <property type="match status" value="1"/>
</dbReference>
<evidence type="ECO:0000256" key="8">
    <source>
        <dbReference type="ARBA" id="ARBA00022777"/>
    </source>
</evidence>
<dbReference type="GO" id="GO:0006166">
    <property type="term" value="P:purine ribonucleoside salvage"/>
    <property type="evidence" value="ECO:0007669"/>
    <property type="project" value="UniProtKB-KW"/>
</dbReference>
<dbReference type="Pfam" id="PF00294">
    <property type="entry name" value="PfkB"/>
    <property type="match status" value="1"/>
</dbReference>
<evidence type="ECO:0000313" key="14">
    <source>
        <dbReference type="EMBL" id="ORY38876.1"/>
    </source>
</evidence>
<evidence type="ECO:0000256" key="12">
    <source>
        <dbReference type="RuleBase" id="RU368116"/>
    </source>
</evidence>
<keyword evidence="9 12" id="KW-0067">ATP-binding</keyword>
<comment type="function">
    <text evidence="12">ATP dependent phosphorylation of adenosine and other related nucleoside analogs to monophosphate derivatives.</text>
</comment>
<evidence type="ECO:0000256" key="5">
    <source>
        <dbReference type="ARBA" id="ARBA00022679"/>
    </source>
</evidence>
<evidence type="ECO:0000256" key="3">
    <source>
        <dbReference type="ARBA" id="ARBA00010688"/>
    </source>
</evidence>
<dbReference type="OrthoDB" id="432447at2759"/>
<keyword evidence="7 12" id="KW-0547">Nucleotide-binding</keyword>
<dbReference type="GO" id="GO:0005829">
    <property type="term" value="C:cytosol"/>
    <property type="evidence" value="ECO:0007669"/>
    <property type="project" value="TreeGrafter"/>
</dbReference>
<evidence type="ECO:0000256" key="1">
    <source>
        <dbReference type="ARBA" id="ARBA00001946"/>
    </source>
</evidence>
<gene>
    <name evidence="14" type="ORF">BCR33DRAFT_788718</name>
</gene>
<comment type="similarity">
    <text evidence="3 12">Belongs to the carbohydrate kinase PfkB family.</text>
</comment>
<keyword evidence="6 12" id="KW-0660">Purine salvage</keyword>
<evidence type="ECO:0000256" key="6">
    <source>
        <dbReference type="ARBA" id="ARBA00022726"/>
    </source>
</evidence>
<dbReference type="PROSITE" id="PS00584">
    <property type="entry name" value="PFKB_KINASES_2"/>
    <property type="match status" value="1"/>
</dbReference>
<evidence type="ECO:0000259" key="13">
    <source>
        <dbReference type="Pfam" id="PF00294"/>
    </source>
</evidence>
<dbReference type="AlphaFoldDB" id="A0A1Y2BVU7"/>
<dbReference type="InterPro" id="IPR002173">
    <property type="entry name" value="Carboh/pur_kinase_PfkB_CS"/>
</dbReference>
<dbReference type="EMBL" id="MCGO01000042">
    <property type="protein sequence ID" value="ORY38876.1"/>
    <property type="molecule type" value="Genomic_DNA"/>
</dbReference>
<organism evidence="14 15">
    <name type="scientific">Rhizoclosmatium globosum</name>
    <dbReference type="NCBI Taxonomy" id="329046"/>
    <lineage>
        <taxon>Eukaryota</taxon>
        <taxon>Fungi</taxon>
        <taxon>Fungi incertae sedis</taxon>
        <taxon>Chytridiomycota</taxon>
        <taxon>Chytridiomycota incertae sedis</taxon>
        <taxon>Chytridiomycetes</taxon>
        <taxon>Chytridiales</taxon>
        <taxon>Chytriomycetaceae</taxon>
        <taxon>Rhizoclosmatium</taxon>
    </lineage>
</organism>
<dbReference type="GO" id="GO:0005634">
    <property type="term" value="C:nucleus"/>
    <property type="evidence" value="ECO:0007669"/>
    <property type="project" value="TreeGrafter"/>
</dbReference>
<dbReference type="Gene3D" id="3.30.1110.10">
    <property type="match status" value="1"/>
</dbReference>
<dbReference type="PANTHER" id="PTHR45769:SF3">
    <property type="entry name" value="ADENOSINE KINASE"/>
    <property type="match status" value="1"/>
</dbReference>
<feature type="domain" description="Carbohydrate kinase PfkB" evidence="13">
    <location>
        <begin position="28"/>
        <end position="334"/>
    </location>
</feature>
<keyword evidence="10 12" id="KW-0460">Magnesium</keyword>
<dbReference type="PRINTS" id="PR00989">
    <property type="entry name" value="ADENOKINASE"/>
</dbReference>
<comment type="catalytic activity">
    <reaction evidence="12">
        <text>adenosine + ATP = AMP + ADP + H(+)</text>
        <dbReference type="Rhea" id="RHEA:20824"/>
        <dbReference type="ChEBI" id="CHEBI:15378"/>
        <dbReference type="ChEBI" id="CHEBI:16335"/>
        <dbReference type="ChEBI" id="CHEBI:30616"/>
        <dbReference type="ChEBI" id="CHEBI:456215"/>
        <dbReference type="ChEBI" id="CHEBI:456216"/>
        <dbReference type="EC" id="2.7.1.20"/>
    </reaction>
</comment>
<accession>A0A1Y2BVU7</accession>
<comment type="cofactor">
    <cofactor evidence="1 12">
        <name>Mg(2+)</name>
        <dbReference type="ChEBI" id="CHEBI:18420"/>
    </cofactor>
</comment>
<sequence>MKTEYVLFGIENPLLDISAVVDDALLKKYELKANDAILAEEKHKPVYKDLVSNYKVSYVAGGAAQNTLRGAQWLLPPKSTIYLGSVGKDENADRLRAAAAADGLRTEYMVDESLPTGVCGVLITGHDRSLVTDLQAANSYKATHLQSKAIWSQVEQAKYFYIGGYFLTVSPESANIIAKHAAETDKIFAMNLSAPFIPQFFKSQVDELAPYWDLLFGNESEALAYAESHDIKTPYIVEIAAILSQLPKKNGSRERTVVITQGRLPTIVAINGVVYEYPVVEIASEKIVDTNGAGDAFTGGYLAAYVLGKSVDECVRAGQYVASEVIQQSGPTYPKVKNFAFKN</sequence>
<dbReference type="GO" id="GO:0044209">
    <property type="term" value="P:AMP salvage"/>
    <property type="evidence" value="ECO:0007669"/>
    <property type="project" value="UniProtKB-UniRule"/>
</dbReference>
<dbReference type="FunFam" id="3.30.1110.10:FF:000001">
    <property type="entry name" value="Adenosine kinase a"/>
    <property type="match status" value="1"/>
</dbReference>
<name>A0A1Y2BVU7_9FUNG</name>
<comment type="caution">
    <text evidence="14">The sequence shown here is derived from an EMBL/GenBank/DDBJ whole genome shotgun (WGS) entry which is preliminary data.</text>
</comment>
<evidence type="ECO:0000313" key="15">
    <source>
        <dbReference type="Proteomes" id="UP000193642"/>
    </source>
</evidence>
<dbReference type="EC" id="2.7.1.20" evidence="4 12"/>
<proteinExistence type="inferred from homology"/>
<keyword evidence="15" id="KW-1185">Reference proteome</keyword>
<dbReference type="UniPathway" id="UPA00588">
    <property type="reaction ID" value="UER00659"/>
</dbReference>
<evidence type="ECO:0000256" key="4">
    <source>
        <dbReference type="ARBA" id="ARBA00012119"/>
    </source>
</evidence>
<evidence type="ECO:0000256" key="9">
    <source>
        <dbReference type="ARBA" id="ARBA00022840"/>
    </source>
</evidence>
<evidence type="ECO:0000256" key="2">
    <source>
        <dbReference type="ARBA" id="ARBA00004801"/>
    </source>
</evidence>
<dbReference type="GO" id="GO:0006144">
    <property type="term" value="P:purine nucleobase metabolic process"/>
    <property type="evidence" value="ECO:0007669"/>
    <property type="project" value="TreeGrafter"/>
</dbReference>
<dbReference type="PANTHER" id="PTHR45769">
    <property type="entry name" value="ADENOSINE KINASE"/>
    <property type="match status" value="1"/>
</dbReference>
<keyword evidence="8 12" id="KW-0418">Kinase</keyword>
<dbReference type="InterPro" id="IPR029056">
    <property type="entry name" value="Ribokinase-like"/>
</dbReference>
<dbReference type="Gene3D" id="3.40.1190.20">
    <property type="match status" value="1"/>
</dbReference>
<dbReference type="GO" id="GO:0005524">
    <property type="term" value="F:ATP binding"/>
    <property type="evidence" value="ECO:0007669"/>
    <property type="project" value="UniProtKB-UniRule"/>
</dbReference>
<dbReference type="GO" id="GO:0004001">
    <property type="term" value="F:adenosine kinase activity"/>
    <property type="evidence" value="ECO:0007669"/>
    <property type="project" value="UniProtKB-UniRule"/>
</dbReference>
<dbReference type="Proteomes" id="UP000193642">
    <property type="component" value="Unassembled WGS sequence"/>
</dbReference>
<keyword evidence="5 12" id="KW-0808">Transferase</keyword>
<protein>
    <recommendedName>
        <fullName evidence="4 12">Adenosine kinase</fullName>
        <shortName evidence="12">AK</shortName>
        <ecNumber evidence="4 12">2.7.1.20</ecNumber>
    </recommendedName>
    <alternativeName>
        <fullName evidence="12">Adenosine 5'-phosphotransferase</fullName>
    </alternativeName>
</protein>
<dbReference type="InterPro" id="IPR011611">
    <property type="entry name" value="PfkB_dom"/>
</dbReference>
<evidence type="ECO:0000256" key="7">
    <source>
        <dbReference type="ARBA" id="ARBA00022741"/>
    </source>
</evidence>
<feature type="active site" description="Proton acceptor" evidence="11">
    <location>
        <position position="295"/>
    </location>
</feature>
<dbReference type="FunFam" id="3.40.1190.20:FF:000014">
    <property type="entry name" value="ADO1p Adenosine kinase"/>
    <property type="match status" value="1"/>
</dbReference>
<comment type="pathway">
    <text evidence="2 12">Purine metabolism; AMP biosynthesis via salvage pathway; AMP from adenosine: step 1/1.</text>
</comment>
<reference evidence="14 15" key="1">
    <citation type="submission" date="2016-07" db="EMBL/GenBank/DDBJ databases">
        <title>Pervasive Adenine N6-methylation of Active Genes in Fungi.</title>
        <authorList>
            <consortium name="DOE Joint Genome Institute"/>
            <person name="Mondo S.J."/>
            <person name="Dannebaum R.O."/>
            <person name="Kuo R.C."/>
            <person name="Labutti K."/>
            <person name="Haridas S."/>
            <person name="Kuo A."/>
            <person name="Salamov A."/>
            <person name="Ahrendt S.R."/>
            <person name="Lipzen A."/>
            <person name="Sullivan W."/>
            <person name="Andreopoulos W.B."/>
            <person name="Clum A."/>
            <person name="Lindquist E."/>
            <person name="Daum C."/>
            <person name="Ramamoorthy G.K."/>
            <person name="Gryganskyi A."/>
            <person name="Culley D."/>
            <person name="Magnuson J.K."/>
            <person name="James T.Y."/>
            <person name="O'Malley M.A."/>
            <person name="Stajich J.E."/>
            <person name="Spatafora J.W."/>
            <person name="Visel A."/>
            <person name="Grigoriev I.V."/>
        </authorList>
    </citation>
    <scope>NUCLEOTIDE SEQUENCE [LARGE SCALE GENOMIC DNA]</scope>
    <source>
        <strain evidence="14 15">JEL800</strain>
    </source>
</reference>
<dbReference type="InterPro" id="IPR001805">
    <property type="entry name" value="Adenokinase"/>
</dbReference>
<dbReference type="SUPFAM" id="SSF53613">
    <property type="entry name" value="Ribokinase-like"/>
    <property type="match status" value="1"/>
</dbReference>
<evidence type="ECO:0000256" key="10">
    <source>
        <dbReference type="ARBA" id="ARBA00022842"/>
    </source>
</evidence>
<evidence type="ECO:0000256" key="11">
    <source>
        <dbReference type="PIRSR" id="PIRSR601805-1"/>
    </source>
</evidence>
<dbReference type="STRING" id="329046.A0A1Y2BVU7"/>